<sequence>MLIIRRAQQQDAASLVEAMVDAERSGFMLANPDERRLTVPQATAWIARLEQAEHQVMFVATQQSTIIGYLLVQQETMERTKHRASIVIGVHSEHRGKGVGTALFESAFTWAYAKQIRRLELTVIVHNDGAKHLYKKMGFTEEGVKRDSLLIDGQFVNEYYMSRLL</sequence>
<evidence type="ECO:0000313" key="2">
    <source>
        <dbReference type="EMBL" id="OCS82839.1"/>
    </source>
</evidence>
<organism evidence="2 3">
    <name type="scientific">Caryophanon tenue</name>
    <dbReference type="NCBI Taxonomy" id="33978"/>
    <lineage>
        <taxon>Bacteria</taxon>
        <taxon>Bacillati</taxon>
        <taxon>Bacillota</taxon>
        <taxon>Bacilli</taxon>
        <taxon>Bacillales</taxon>
        <taxon>Caryophanaceae</taxon>
        <taxon>Caryophanon</taxon>
    </lineage>
</organism>
<dbReference type="CDD" id="cd04301">
    <property type="entry name" value="NAT_SF"/>
    <property type="match status" value="1"/>
</dbReference>
<name>A0A1C0Y6N1_9BACL</name>
<dbReference type="PANTHER" id="PTHR43415">
    <property type="entry name" value="SPERMIDINE N(1)-ACETYLTRANSFERASE"/>
    <property type="match status" value="1"/>
</dbReference>
<dbReference type="OrthoDB" id="9773249at2"/>
<gene>
    <name evidence="2" type="ORF">A6M13_05420</name>
</gene>
<dbReference type="PROSITE" id="PS51186">
    <property type="entry name" value="GNAT"/>
    <property type="match status" value="1"/>
</dbReference>
<dbReference type="Gene3D" id="3.40.630.30">
    <property type="match status" value="1"/>
</dbReference>
<dbReference type="Proteomes" id="UP000093199">
    <property type="component" value="Unassembled WGS sequence"/>
</dbReference>
<proteinExistence type="predicted"/>
<dbReference type="InterPro" id="IPR016181">
    <property type="entry name" value="Acyl_CoA_acyltransferase"/>
</dbReference>
<keyword evidence="3" id="KW-1185">Reference proteome</keyword>
<accession>A0A1C0Y6N1</accession>
<comment type="caution">
    <text evidence="2">The sequence shown here is derived from an EMBL/GenBank/DDBJ whole genome shotgun (WGS) entry which is preliminary data.</text>
</comment>
<dbReference type="RefSeq" id="WP_066547362.1">
    <property type="nucleotide sequence ID" value="NZ_MASJ01000039.1"/>
</dbReference>
<dbReference type="InterPro" id="IPR000182">
    <property type="entry name" value="GNAT_dom"/>
</dbReference>
<dbReference type="STRING" id="33978.A6M13_05420"/>
<reference evidence="2 3" key="1">
    <citation type="submission" date="2016-07" db="EMBL/GenBank/DDBJ databases">
        <title>Caryophanon tenue genome sequencing.</title>
        <authorList>
            <person name="Verma A."/>
            <person name="Pal Y."/>
            <person name="Krishnamurthi S."/>
        </authorList>
    </citation>
    <scope>NUCLEOTIDE SEQUENCE [LARGE SCALE GENOMIC DNA]</scope>
    <source>
        <strain evidence="2 3">DSM 14152</strain>
    </source>
</reference>
<dbReference type="GO" id="GO:0016747">
    <property type="term" value="F:acyltransferase activity, transferring groups other than amino-acyl groups"/>
    <property type="evidence" value="ECO:0007669"/>
    <property type="project" value="InterPro"/>
</dbReference>
<feature type="domain" description="N-acetyltransferase" evidence="1">
    <location>
        <begin position="2"/>
        <end position="165"/>
    </location>
</feature>
<protein>
    <submittedName>
        <fullName evidence="2">GCN5 family acetyltransferase</fullName>
    </submittedName>
</protein>
<evidence type="ECO:0000259" key="1">
    <source>
        <dbReference type="PROSITE" id="PS51186"/>
    </source>
</evidence>
<dbReference type="PANTHER" id="PTHR43415:SF3">
    <property type="entry name" value="GNAT-FAMILY ACETYLTRANSFERASE"/>
    <property type="match status" value="1"/>
</dbReference>
<dbReference type="SUPFAM" id="SSF55729">
    <property type="entry name" value="Acyl-CoA N-acyltransferases (Nat)"/>
    <property type="match status" value="1"/>
</dbReference>
<keyword evidence="2" id="KW-0808">Transferase</keyword>
<dbReference type="EMBL" id="MASJ01000039">
    <property type="protein sequence ID" value="OCS82839.1"/>
    <property type="molecule type" value="Genomic_DNA"/>
</dbReference>
<dbReference type="Pfam" id="PF00583">
    <property type="entry name" value="Acetyltransf_1"/>
    <property type="match status" value="1"/>
</dbReference>
<dbReference type="AlphaFoldDB" id="A0A1C0Y6N1"/>
<evidence type="ECO:0000313" key="3">
    <source>
        <dbReference type="Proteomes" id="UP000093199"/>
    </source>
</evidence>